<dbReference type="CDD" id="cd17535">
    <property type="entry name" value="REC_NarL-like"/>
    <property type="match status" value="1"/>
</dbReference>
<keyword evidence="2" id="KW-0597">Phosphoprotein</keyword>
<dbReference type="SUPFAM" id="SSF52172">
    <property type="entry name" value="CheY-like"/>
    <property type="match status" value="1"/>
</dbReference>
<dbReference type="InterPro" id="IPR001789">
    <property type="entry name" value="Sig_transdc_resp-reg_receiver"/>
</dbReference>
<keyword evidence="1" id="KW-0238">DNA-binding</keyword>
<dbReference type="InterPro" id="IPR011006">
    <property type="entry name" value="CheY-like_superfamily"/>
</dbReference>
<dbReference type="PROSITE" id="PS50110">
    <property type="entry name" value="RESPONSE_REGULATORY"/>
    <property type="match status" value="1"/>
</dbReference>
<dbReference type="AlphaFoldDB" id="A0A2G9CBS1"/>
<evidence type="ECO:0000256" key="1">
    <source>
        <dbReference type="ARBA" id="ARBA00023125"/>
    </source>
</evidence>
<evidence type="ECO:0000259" key="4">
    <source>
        <dbReference type="PROSITE" id="PS50110"/>
    </source>
</evidence>
<protein>
    <recommendedName>
        <fullName evidence="4">Response regulatory domain-containing protein</fullName>
    </recommendedName>
</protein>
<accession>A0A2G9CBS1</accession>
<reference evidence="5 6" key="1">
    <citation type="submission" date="2017-11" db="EMBL/GenBank/DDBJ databases">
        <title>Draft genome sequence of Mitsuaria sp. HWN-4.</title>
        <authorList>
            <person name="Gundlapally S.R."/>
        </authorList>
    </citation>
    <scope>NUCLEOTIDE SEQUENCE [LARGE SCALE GENOMIC DNA]</scope>
    <source>
        <strain evidence="5 6">HWN-4</strain>
    </source>
</reference>
<comment type="caution">
    <text evidence="5">The sequence shown here is derived from an EMBL/GenBank/DDBJ whole genome shotgun (WGS) entry which is preliminary data.</text>
</comment>
<sequence>MDSSSILRMPRPAAPEAPASSAHACSPSTDGRSARGLTRTGVAPVSPGRDRSPMIRSNREITMKVALIEDNALLRRLMVTRLQAEASITVVGQASSENAALSTIALCAPDVVLVDLGIDGGSGLGVIERLRAARFRGRILVLSAQDRAAYEPRVLSCGADGFYDKARDFERLVDELGTLANSAWMAE</sequence>
<dbReference type="GO" id="GO:0000160">
    <property type="term" value="P:phosphorelay signal transduction system"/>
    <property type="evidence" value="ECO:0007669"/>
    <property type="project" value="InterPro"/>
</dbReference>
<proteinExistence type="predicted"/>
<evidence type="ECO:0000256" key="3">
    <source>
        <dbReference type="SAM" id="MobiDB-lite"/>
    </source>
</evidence>
<name>A0A2G9CBS1_9BURK</name>
<dbReference type="GO" id="GO:0003677">
    <property type="term" value="F:DNA binding"/>
    <property type="evidence" value="ECO:0007669"/>
    <property type="project" value="UniProtKB-KW"/>
</dbReference>
<dbReference type="Pfam" id="PF00072">
    <property type="entry name" value="Response_reg"/>
    <property type="match status" value="1"/>
</dbReference>
<feature type="modified residue" description="4-aspartylphosphate" evidence="2">
    <location>
        <position position="115"/>
    </location>
</feature>
<dbReference type="PANTHER" id="PTHR43214">
    <property type="entry name" value="TWO-COMPONENT RESPONSE REGULATOR"/>
    <property type="match status" value="1"/>
</dbReference>
<dbReference type="Proteomes" id="UP000231501">
    <property type="component" value="Unassembled WGS sequence"/>
</dbReference>
<evidence type="ECO:0000313" key="5">
    <source>
        <dbReference type="EMBL" id="PIM53871.1"/>
    </source>
</evidence>
<dbReference type="InterPro" id="IPR058245">
    <property type="entry name" value="NreC/VraR/RcsB-like_REC"/>
</dbReference>
<dbReference type="SMART" id="SM00448">
    <property type="entry name" value="REC"/>
    <property type="match status" value="1"/>
</dbReference>
<gene>
    <name evidence="5" type="ORF">CS062_06975</name>
</gene>
<feature type="region of interest" description="Disordered" evidence="3">
    <location>
        <begin position="1"/>
        <end position="54"/>
    </location>
</feature>
<feature type="domain" description="Response regulatory" evidence="4">
    <location>
        <begin position="64"/>
        <end position="180"/>
    </location>
</feature>
<evidence type="ECO:0000313" key="6">
    <source>
        <dbReference type="Proteomes" id="UP000231501"/>
    </source>
</evidence>
<dbReference type="InterPro" id="IPR039420">
    <property type="entry name" value="WalR-like"/>
</dbReference>
<keyword evidence="6" id="KW-1185">Reference proteome</keyword>
<dbReference type="Gene3D" id="3.40.50.2300">
    <property type="match status" value="1"/>
</dbReference>
<evidence type="ECO:0000256" key="2">
    <source>
        <dbReference type="PROSITE-ProRule" id="PRU00169"/>
    </source>
</evidence>
<feature type="compositionally biased region" description="Low complexity" evidence="3">
    <location>
        <begin position="14"/>
        <end position="28"/>
    </location>
</feature>
<dbReference type="EMBL" id="PEOG01000015">
    <property type="protein sequence ID" value="PIM53871.1"/>
    <property type="molecule type" value="Genomic_DNA"/>
</dbReference>
<organism evidence="5 6">
    <name type="scientific">Roseateles chitinivorans</name>
    <dbReference type="NCBI Taxonomy" id="2917965"/>
    <lineage>
        <taxon>Bacteria</taxon>
        <taxon>Pseudomonadati</taxon>
        <taxon>Pseudomonadota</taxon>
        <taxon>Betaproteobacteria</taxon>
        <taxon>Burkholderiales</taxon>
        <taxon>Sphaerotilaceae</taxon>
        <taxon>Roseateles</taxon>
    </lineage>
</organism>